<reference evidence="1" key="1">
    <citation type="submission" date="2016-06" db="EMBL/GenBank/DDBJ databases">
        <authorList>
            <person name="Cuomo C."/>
            <person name="Litvintseva A."/>
            <person name="Heitman J."/>
            <person name="Chen Y."/>
            <person name="Sun S."/>
            <person name="Springer D."/>
            <person name="Dromer F."/>
            <person name="Young S."/>
            <person name="Zeng Q."/>
            <person name="Chapman S."/>
            <person name="Gujja S."/>
            <person name="Saif S."/>
            <person name="Birren B."/>
        </authorList>
    </citation>
    <scope>NUCLEOTIDE SEQUENCE</scope>
    <source>
        <strain evidence="1">CBS 7841</strain>
    </source>
</reference>
<dbReference type="AlphaFoldDB" id="A0AAJ8JPK4"/>
<dbReference type="KEGG" id="cdep:91085386"/>
<accession>A0AAJ8JPK4</accession>
<dbReference type="EMBL" id="CP143784">
    <property type="protein sequence ID" value="WVN86014.1"/>
    <property type="molecule type" value="Genomic_DNA"/>
</dbReference>
<sequence length="113" mass="12655">MLVESSSVSLYLPQCSPSSVRAALSVLKSKPSLSFLVTADLFPMYFKRVYPYDHTGPFAGLKGMPTMSSVEADAYKFKLIRKVKADGMDKENMYENVFDGLTNFEPFESAYKV</sequence>
<organism evidence="1 2">
    <name type="scientific">Cryptococcus depauperatus CBS 7841</name>
    <dbReference type="NCBI Taxonomy" id="1295531"/>
    <lineage>
        <taxon>Eukaryota</taxon>
        <taxon>Fungi</taxon>
        <taxon>Dikarya</taxon>
        <taxon>Basidiomycota</taxon>
        <taxon>Agaricomycotina</taxon>
        <taxon>Tremellomycetes</taxon>
        <taxon>Tremellales</taxon>
        <taxon>Cryptococcaceae</taxon>
        <taxon>Cryptococcus</taxon>
    </lineage>
</organism>
<protein>
    <submittedName>
        <fullName evidence="1">Uncharacterized protein</fullName>
    </submittedName>
</protein>
<reference evidence="1" key="2">
    <citation type="journal article" date="2022" name="Elife">
        <title>Obligate sexual reproduction of a homothallic fungus closely related to the Cryptococcus pathogenic species complex.</title>
        <authorList>
            <person name="Passer A.R."/>
            <person name="Clancey S.A."/>
            <person name="Shea T."/>
            <person name="David-Palma M."/>
            <person name="Averette A.F."/>
            <person name="Boekhout T."/>
            <person name="Porcel B.M."/>
            <person name="Nowrousian M."/>
            <person name="Cuomo C.A."/>
            <person name="Sun S."/>
            <person name="Heitman J."/>
            <person name="Coelho M.A."/>
        </authorList>
    </citation>
    <scope>NUCLEOTIDE SEQUENCE</scope>
    <source>
        <strain evidence="1">CBS 7841</strain>
    </source>
</reference>
<dbReference type="Proteomes" id="UP000094043">
    <property type="component" value="Chromosome 1"/>
</dbReference>
<dbReference type="RefSeq" id="XP_066066714.1">
    <property type="nucleotide sequence ID" value="XM_066210617.1"/>
</dbReference>
<gene>
    <name evidence="1" type="ORF">L203_101172</name>
</gene>
<evidence type="ECO:0000313" key="1">
    <source>
        <dbReference type="EMBL" id="WVN86014.1"/>
    </source>
</evidence>
<name>A0AAJ8JPK4_9TREE</name>
<proteinExistence type="predicted"/>
<dbReference type="GeneID" id="91085386"/>
<evidence type="ECO:0000313" key="2">
    <source>
        <dbReference type="Proteomes" id="UP000094043"/>
    </source>
</evidence>
<reference evidence="1" key="3">
    <citation type="submission" date="2024-01" db="EMBL/GenBank/DDBJ databases">
        <authorList>
            <person name="Coelho M.A."/>
            <person name="David-Palma M."/>
            <person name="Shea T."/>
            <person name="Sun S."/>
            <person name="Cuomo C.A."/>
            <person name="Heitman J."/>
        </authorList>
    </citation>
    <scope>NUCLEOTIDE SEQUENCE</scope>
    <source>
        <strain evidence="1">CBS 7841</strain>
    </source>
</reference>
<keyword evidence="2" id="KW-1185">Reference proteome</keyword>